<comment type="caution">
    <text evidence="1">The sequence shown here is derived from an EMBL/GenBank/DDBJ whole genome shotgun (WGS) entry which is preliminary data.</text>
</comment>
<dbReference type="Proteomes" id="UP000827976">
    <property type="component" value="Chromosome 20"/>
</dbReference>
<organism evidence="1 2">
    <name type="scientific">Dioscorea alata</name>
    <name type="common">Purple yam</name>
    <dbReference type="NCBI Taxonomy" id="55571"/>
    <lineage>
        <taxon>Eukaryota</taxon>
        <taxon>Viridiplantae</taxon>
        <taxon>Streptophyta</taxon>
        <taxon>Embryophyta</taxon>
        <taxon>Tracheophyta</taxon>
        <taxon>Spermatophyta</taxon>
        <taxon>Magnoliopsida</taxon>
        <taxon>Liliopsida</taxon>
        <taxon>Dioscoreales</taxon>
        <taxon>Dioscoreaceae</taxon>
        <taxon>Dioscorea</taxon>
    </lineage>
</organism>
<evidence type="ECO:0000313" key="1">
    <source>
        <dbReference type="EMBL" id="KAH7651840.1"/>
    </source>
</evidence>
<sequence length="234" mass="26619">MDSDLWIARLAAAKRNLALQHQHQQLQQHSSQADRLSIDDFEVEEEFRPDFPCPYCYEEHDISSLCSHLEDEHPFESKAAVCPICSAKVTRDMLNHITMQHGHLFRLQRRRKLQRVAIPSSQALSLLGRDLREAHIQVLLGSGGYRSRNNNASSGVADSFLSSLVLNFPTSEAEESLKSLTSKDSSIKRVTPSQTWKSSSDSFMSYEEREKQRKQAIVRANFIQDLLLSTLFGD</sequence>
<proteinExistence type="predicted"/>
<protein>
    <submittedName>
        <fullName evidence="1">Zinc finger RING/FYVE/PHD-type protein</fullName>
    </submittedName>
</protein>
<reference evidence="2" key="1">
    <citation type="journal article" date="2022" name="Nat. Commun.">
        <title>Chromosome evolution and the genetic basis of agronomically important traits in greater yam.</title>
        <authorList>
            <person name="Bredeson J.V."/>
            <person name="Lyons J.B."/>
            <person name="Oniyinde I.O."/>
            <person name="Okereke N.R."/>
            <person name="Kolade O."/>
            <person name="Nnabue I."/>
            <person name="Nwadili C.O."/>
            <person name="Hribova E."/>
            <person name="Parker M."/>
            <person name="Nwogha J."/>
            <person name="Shu S."/>
            <person name="Carlson J."/>
            <person name="Kariba R."/>
            <person name="Muthemba S."/>
            <person name="Knop K."/>
            <person name="Barton G.J."/>
            <person name="Sherwood A.V."/>
            <person name="Lopez-Montes A."/>
            <person name="Asiedu R."/>
            <person name="Jamnadass R."/>
            <person name="Muchugi A."/>
            <person name="Goodstein D."/>
            <person name="Egesi C.N."/>
            <person name="Featherston J."/>
            <person name="Asfaw A."/>
            <person name="Simpson G.G."/>
            <person name="Dolezel J."/>
            <person name="Hendre P.S."/>
            <person name="Van Deynze A."/>
            <person name="Kumar P.L."/>
            <person name="Obidiegwu J.E."/>
            <person name="Bhattacharjee R."/>
            <person name="Rokhsar D.S."/>
        </authorList>
    </citation>
    <scope>NUCLEOTIDE SEQUENCE [LARGE SCALE GENOMIC DNA]</scope>
    <source>
        <strain evidence="2">cv. TDa95/00328</strain>
    </source>
</reference>
<gene>
    <name evidence="1" type="ORF">IHE45_20G083700</name>
</gene>
<keyword evidence="2" id="KW-1185">Reference proteome</keyword>
<dbReference type="EMBL" id="CM037030">
    <property type="protein sequence ID" value="KAH7651840.1"/>
    <property type="molecule type" value="Genomic_DNA"/>
</dbReference>
<accession>A0ACB7TUX4</accession>
<name>A0ACB7TUX4_DIOAL</name>
<evidence type="ECO:0000313" key="2">
    <source>
        <dbReference type="Proteomes" id="UP000827976"/>
    </source>
</evidence>